<dbReference type="EMBL" id="JAACXV010000027">
    <property type="protein sequence ID" value="KAF7286366.1"/>
    <property type="molecule type" value="Genomic_DNA"/>
</dbReference>
<evidence type="ECO:0000256" key="3">
    <source>
        <dbReference type="ARBA" id="ARBA00022527"/>
    </source>
</evidence>
<dbReference type="PROSITE" id="PS00108">
    <property type="entry name" value="PROTEIN_KINASE_ST"/>
    <property type="match status" value="1"/>
</dbReference>
<name>A0A834ML06_RHYFE</name>
<evidence type="ECO:0000259" key="12">
    <source>
        <dbReference type="PROSITE" id="PS50011"/>
    </source>
</evidence>
<sequence length="467" mass="53735">MATTTFVEDWLCYDSILGEGAYGEVRLLVHKNTEEKIACKIIDHARYKDAKTNIAREVMIHSMLNHENIIKFFGRRQEPKKEYIFLEYAAGGELFQMIEPDIGMPSRNAQIFMRHLLSGVDYLHQKGIVHRDIKPENLLIDGDGILKISDFGLATIFRLKGKERKLDKKCGTKPYLAPEVLKRPYYAKPSDIWSCGIVFVAMLTGELPWTDTTDSNEEFLKWRKDMYISETPWSKLGNTALSMARQILNEDSEKRLTLDQVLRHPWMKFDFGDESGEQSSNAGMNPAKRWNSMVENETKHNREMPQVTLSQPAMALRPTTLDQLVNDIKTTKTRDSVCFSQPARNDDVILQFTQSPVTRENFHNLVKRMTRFYVSCSLEKTIERFGAVLDSFHYRWSMDAAGIMTISTVDISKNQLIFKASFLEMDGKILVDFRLSKGCGLDFKKKFIKLKECLSSITENRPNTCSK</sequence>
<accession>A0A834ML06</accession>
<evidence type="ECO:0000256" key="11">
    <source>
        <dbReference type="RuleBase" id="RU000304"/>
    </source>
</evidence>
<keyword evidence="4" id="KW-0808">Transferase</keyword>
<organism evidence="13 14">
    <name type="scientific">Rhynchophorus ferrugineus</name>
    <name type="common">Red palm weevil</name>
    <name type="synonym">Curculio ferrugineus</name>
    <dbReference type="NCBI Taxonomy" id="354439"/>
    <lineage>
        <taxon>Eukaryota</taxon>
        <taxon>Metazoa</taxon>
        <taxon>Ecdysozoa</taxon>
        <taxon>Arthropoda</taxon>
        <taxon>Hexapoda</taxon>
        <taxon>Insecta</taxon>
        <taxon>Pterygota</taxon>
        <taxon>Neoptera</taxon>
        <taxon>Endopterygota</taxon>
        <taxon>Coleoptera</taxon>
        <taxon>Polyphaga</taxon>
        <taxon>Cucujiformia</taxon>
        <taxon>Curculionidae</taxon>
        <taxon>Dryophthorinae</taxon>
        <taxon>Rhynchophorus</taxon>
    </lineage>
</organism>
<dbReference type="InterPro" id="IPR008271">
    <property type="entry name" value="Ser/Thr_kinase_AS"/>
</dbReference>
<evidence type="ECO:0000256" key="1">
    <source>
        <dbReference type="ARBA" id="ARBA00010791"/>
    </source>
</evidence>
<protein>
    <recommendedName>
        <fullName evidence="2">non-specific serine/threonine protein kinase</fullName>
        <ecNumber evidence="2">2.7.11.1</ecNumber>
    </recommendedName>
</protein>
<dbReference type="Pfam" id="PF00069">
    <property type="entry name" value="Pkinase"/>
    <property type="match status" value="1"/>
</dbReference>
<keyword evidence="6" id="KW-0418">Kinase</keyword>
<dbReference type="Gene3D" id="3.30.310.80">
    <property type="entry name" value="Kinase associated domain 1, KA1"/>
    <property type="match status" value="1"/>
</dbReference>
<evidence type="ECO:0000256" key="4">
    <source>
        <dbReference type="ARBA" id="ARBA00022679"/>
    </source>
</evidence>
<dbReference type="EC" id="2.7.11.1" evidence="2"/>
<reference evidence="13" key="1">
    <citation type="submission" date="2020-08" db="EMBL/GenBank/DDBJ databases">
        <title>Genome sequencing and assembly of the red palm weevil Rhynchophorus ferrugineus.</title>
        <authorList>
            <person name="Dias G.B."/>
            <person name="Bergman C.M."/>
            <person name="Manee M."/>
        </authorList>
    </citation>
    <scope>NUCLEOTIDE SEQUENCE</scope>
    <source>
        <strain evidence="13">AA-2017</strain>
        <tissue evidence="13">Whole larva</tissue>
    </source>
</reference>
<dbReference type="InterPro" id="IPR017441">
    <property type="entry name" value="Protein_kinase_ATP_BS"/>
</dbReference>
<dbReference type="InterPro" id="IPR000719">
    <property type="entry name" value="Prot_kinase_dom"/>
</dbReference>
<evidence type="ECO:0000256" key="9">
    <source>
        <dbReference type="ARBA" id="ARBA00048679"/>
    </source>
</evidence>
<dbReference type="AlphaFoldDB" id="A0A834ML06"/>
<dbReference type="GO" id="GO:0004674">
    <property type="term" value="F:protein serine/threonine kinase activity"/>
    <property type="evidence" value="ECO:0007669"/>
    <property type="project" value="UniProtKB-KW"/>
</dbReference>
<comment type="caution">
    <text evidence="13">The sequence shown here is derived from an EMBL/GenBank/DDBJ whole genome shotgun (WGS) entry which is preliminary data.</text>
</comment>
<proteinExistence type="inferred from homology"/>
<dbReference type="FunFam" id="1.10.510.10:FF:000301">
    <property type="entry name" value="Serine/threonine-protein kinase Chk1"/>
    <property type="match status" value="1"/>
</dbReference>
<keyword evidence="5 10" id="KW-0547">Nucleotide-binding</keyword>
<keyword evidence="7 10" id="KW-0067">ATP-binding</keyword>
<evidence type="ECO:0000256" key="10">
    <source>
        <dbReference type="PROSITE-ProRule" id="PRU10141"/>
    </source>
</evidence>
<dbReference type="InterPro" id="IPR011009">
    <property type="entry name" value="Kinase-like_dom_sf"/>
</dbReference>
<comment type="similarity">
    <text evidence="1">Belongs to the protein kinase superfamily. CAMK Ser/Thr protein kinase family. NIM1 subfamily.</text>
</comment>
<evidence type="ECO:0000256" key="8">
    <source>
        <dbReference type="ARBA" id="ARBA00047899"/>
    </source>
</evidence>
<dbReference type="PANTHER" id="PTHR24346:SF107">
    <property type="entry name" value="SERINE_THREONINE-PROTEIN KINASE CHK1"/>
    <property type="match status" value="1"/>
</dbReference>
<dbReference type="GO" id="GO:0005524">
    <property type="term" value="F:ATP binding"/>
    <property type="evidence" value="ECO:0007669"/>
    <property type="project" value="UniProtKB-UniRule"/>
</dbReference>
<evidence type="ECO:0000256" key="7">
    <source>
        <dbReference type="ARBA" id="ARBA00022840"/>
    </source>
</evidence>
<dbReference type="PROSITE" id="PS00107">
    <property type="entry name" value="PROTEIN_KINASE_ATP"/>
    <property type="match status" value="1"/>
</dbReference>
<gene>
    <name evidence="13" type="ORF">GWI33_005662</name>
</gene>
<dbReference type="GO" id="GO:0035556">
    <property type="term" value="P:intracellular signal transduction"/>
    <property type="evidence" value="ECO:0007669"/>
    <property type="project" value="TreeGrafter"/>
</dbReference>
<comment type="catalytic activity">
    <reaction evidence="8">
        <text>L-threonyl-[protein] + ATP = O-phospho-L-threonyl-[protein] + ADP + H(+)</text>
        <dbReference type="Rhea" id="RHEA:46608"/>
        <dbReference type="Rhea" id="RHEA-COMP:11060"/>
        <dbReference type="Rhea" id="RHEA-COMP:11605"/>
        <dbReference type="ChEBI" id="CHEBI:15378"/>
        <dbReference type="ChEBI" id="CHEBI:30013"/>
        <dbReference type="ChEBI" id="CHEBI:30616"/>
        <dbReference type="ChEBI" id="CHEBI:61977"/>
        <dbReference type="ChEBI" id="CHEBI:456216"/>
        <dbReference type="EC" id="2.7.11.1"/>
    </reaction>
</comment>
<evidence type="ECO:0000256" key="5">
    <source>
        <dbReference type="ARBA" id="ARBA00022741"/>
    </source>
</evidence>
<evidence type="ECO:0000313" key="13">
    <source>
        <dbReference type="EMBL" id="KAF7286366.1"/>
    </source>
</evidence>
<dbReference type="Gene3D" id="1.10.510.10">
    <property type="entry name" value="Transferase(Phosphotransferase) domain 1"/>
    <property type="match status" value="1"/>
</dbReference>
<dbReference type="GO" id="GO:0005737">
    <property type="term" value="C:cytoplasm"/>
    <property type="evidence" value="ECO:0007669"/>
    <property type="project" value="TreeGrafter"/>
</dbReference>
<dbReference type="PROSITE" id="PS50011">
    <property type="entry name" value="PROTEIN_KINASE_DOM"/>
    <property type="match status" value="1"/>
</dbReference>
<keyword evidence="14" id="KW-1185">Reference proteome</keyword>
<comment type="catalytic activity">
    <reaction evidence="9">
        <text>L-seryl-[protein] + ATP = O-phospho-L-seryl-[protein] + ADP + H(+)</text>
        <dbReference type="Rhea" id="RHEA:17989"/>
        <dbReference type="Rhea" id="RHEA-COMP:9863"/>
        <dbReference type="Rhea" id="RHEA-COMP:11604"/>
        <dbReference type="ChEBI" id="CHEBI:15378"/>
        <dbReference type="ChEBI" id="CHEBI:29999"/>
        <dbReference type="ChEBI" id="CHEBI:30616"/>
        <dbReference type="ChEBI" id="CHEBI:83421"/>
        <dbReference type="ChEBI" id="CHEBI:456216"/>
        <dbReference type="EC" id="2.7.11.1"/>
    </reaction>
</comment>
<dbReference type="OrthoDB" id="539158at2759"/>
<evidence type="ECO:0000256" key="6">
    <source>
        <dbReference type="ARBA" id="ARBA00022777"/>
    </source>
</evidence>
<dbReference type="Proteomes" id="UP000625711">
    <property type="component" value="Unassembled WGS sequence"/>
</dbReference>
<dbReference type="Gene3D" id="3.30.200.20">
    <property type="entry name" value="Phosphorylase Kinase, domain 1"/>
    <property type="match status" value="1"/>
</dbReference>
<dbReference type="SMART" id="SM00220">
    <property type="entry name" value="S_TKc"/>
    <property type="match status" value="1"/>
</dbReference>
<keyword evidence="3 11" id="KW-0723">Serine/threonine-protein kinase</keyword>
<evidence type="ECO:0000256" key="2">
    <source>
        <dbReference type="ARBA" id="ARBA00012513"/>
    </source>
</evidence>
<feature type="domain" description="Protein kinase" evidence="12">
    <location>
        <begin position="11"/>
        <end position="267"/>
    </location>
</feature>
<dbReference type="SUPFAM" id="SSF56112">
    <property type="entry name" value="Protein kinase-like (PK-like)"/>
    <property type="match status" value="1"/>
</dbReference>
<evidence type="ECO:0000313" key="14">
    <source>
        <dbReference type="Proteomes" id="UP000625711"/>
    </source>
</evidence>
<dbReference type="PANTHER" id="PTHR24346">
    <property type="entry name" value="MAP/MICROTUBULE AFFINITY-REGULATING KINASE"/>
    <property type="match status" value="1"/>
</dbReference>
<feature type="binding site" evidence="10">
    <location>
        <position position="40"/>
    </location>
    <ligand>
        <name>ATP</name>
        <dbReference type="ChEBI" id="CHEBI:30616"/>
    </ligand>
</feature>